<dbReference type="Pfam" id="PF00226">
    <property type="entry name" value="DnaJ"/>
    <property type="match status" value="1"/>
</dbReference>
<evidence type="ECO:0000313" key="4">
    <source>
        <dbReference type="EMBL" id="MBB5264907.1"/>
    </source>
</evidence>
<dbReference type="InterPro" id="IPR036869">
    <property type="entry name" value="J_dom_sf"/>
</dbReference>
<proteinExistence type="predicted"/>
<dbReference type="InterPro" id="IPR001623">
    <property type="entry name" value="DnaJ_domain"/>
</dbReference>
<dbReference type="Gene3D" id="1.10.287.110">
    <property type="entry name" value="DnaJ domain"/>
    <property type="match status" value="1"/>
</dbReference>
<keyword evidence="2" id="KW-0472">Membrane</keyword>
<dbReference type="Gene3D" id="3.10.450.50">
    <property type="match status" value="1"/>
</dbReference>
<organism evidence="4 5">
    <name type="scientific">Catenibacillus scindens</name>
    <dbReference type="NCBI Taxonomy" id="673271"/>
    <lineage>
        <taxon>Bacteria</taxon>
        <taxon>Bacillati</taxon>
        <taxon>Bacillota</taxon>
        <taxon>Clostridia</taxon>
        <taxon>Lachnospirales</taxon>
        <taxon>Lachnospiraceae</taxon>
        <taxon>Catenibacillus</taxon>
    </lineage>
</organism>
<feature type="domain" description="J" evidence="3">
    <location>
        <begin position="5"/>
        <end position="56"/>
    </location>
</feature>
<keyword evidence="1" id="KW-0235">DNA replication</keyword>
<evidence type="ECO:0000256" key="2">
    <source>
        <dbReference type="SAM" id="Phobius"/>
    </source>
</evidence>
<gene>
    <name evidence="4" type="ORF">HNP82_002046</name>
</gene>
<dbReference type="Pfam" id="PF02810">
    <property type="entry name" value="SEC-C"/>
    <property type="match status" value="1"/>
</dbReference>
<protein>
    <recommendedName>
        <fullName evidence="3">J domain-containing protein</fullName>
    </recommendedName>
</protein>
<dbReference type="AlphaFoldDB" id="A0A7W8M5T9"/>
<reference evidence="4 5" key="1">
    <citation type="submission" date="2020-08" db="EMBL/GenBank/DDBJ databases">
        <title>Genomic Encyclopedia of Type Strains, Phase IV (KMG-IV): sequencing the most valuable type-strain genomes for metagenomic binning, comparative biology and taxonomic classification.</title>
        <authorList>
            <person name="Goeker M."/>
        </authorList>
    </citation>
    <scope>NUCLEOTIDE SEQUENCE [LARGE SCALE GENOMIC DNA]</scope>
    <source>
        <strain evidence="4 5">DSM 106146</strain>
    </source>
</reference>
<dbReference type="PROSITE" id="PS50076">
    <property type="entry name" value="DNAJ_2"/>
    <property type="match status" value="1"/>
</dbReference>
<dbReference type="SUPFAM" id="SSF103642">
    <property type="entry name" value="Sec-C motif"/>
    <property type="match status" value="1"/>
</dbReference>
<sequence>MTREEALKQLGLEHDSDALSIKKAYFSMIRKFPPEKDPEQFKKIREAYEILQKPEKDPAQNLPEPKEPFAKKMLAALLEAENCDDFQYAAEIAAEAFHKFPSEDIFLYYMASNWRRAGFPGKAVKACEQLVKKYPDTPAYLREMALCYEERGYSKKATAAFEKAMNAGCNDLDFLLSYSAACHAGGKFDKTADILHKVITGHPHPAKEDVPLIFDAWGGIISTALHSGKNDPFISEHYEILRDFFRDNILYINAGPTILASFFITLGHIWPSDDTERLMALLKEILPRALPDISEELLREIENSFSQSKLFADPRLSEFTKDACGFIDSAKEEDMEDLSNFLRLDLMVSFLERGKEILPELEIIKKEYPEYFTFLREVYELLKSGRNLDYYKSRYMKDYERKYKYFDSGLFKMYFPDKISAKTRLAAESYADFDTYEALDYHISPEELWDKPFDEPFVRGGKKIGRNDPCPCGSGKKYKHCCGRGK</sequence>
<dbReference type="Gene3D" id="1.25.40.10">
    <property type="entry name" value="Tetratricopeptide repeat domain"/>
    <property type="match status" value="1"/>
</dbReference>
<dbReference type="EMBL" id="JACHFW010000007">
    <property type="protein sequence ID" value="MBB5264907.1"/>
    <property type="molecule type" value="Genomic_DNA"/>
</dbReference>
<dbReference type="RefSeq" id="WP_279288909.1">
    <property type="nucleotide sequence ID" value="NZ_JACHFW010000007.1"/>
</dbReference>
<keyword evidence="2" id="KW-0812">Transmembrane</keyword>
<dbReference type="PRINTS" id="PR00625">
    <property type="entry name" value="JDOMAIN"/>
</dbReference>
<keyword evidence="2" id="KW-1133">Transmembrane helix</keyword>
<keyword evidence="5" id="KW-1185">Reference proteome</keyword>
<accession>A0A7W8M5T9</accession>
<dbReference type="GO" id="GO:0006260">
    <property type="term" value="P:DNA replication"/>
    <property type="evidence" value="ECO:0007669"/>
    <property type="project" value="UniProtKB-KW"/>
</dbReference>
<comment type="caution">
    <text evidence="4">The sequence shown here is derived from an EMBL/GenBank/DDBJ whole genome shotgun (WGS) entry which is preliminary data.</text>
</comment>
<dbReference type="Proteomes" id="UP000543642">
    <property type="component" value="Unassembled WGS sequence"/>
</dbReference>
<feature type="transmembrane region" description="Helical" evidence="2">
    <location>
        <begin position="249"/>
        <end position="270"/>
    </location>
</feature>
<dbReference type="InterPro" id="IPR004027">
    <property type="entry name" value="SEC_C_motif"/>
</dbReference>
<evidence type="ECO:0000313" key="5">
    <source>
        <dbReference type="Proteomes" id="UP000543642"/>
    </source>
</evidence>
<dbReference type="CDD" id="cd06257">
    <property type="entry name" value="DnaJ"/>
    <property type="match status" value="1"/>
</dbReference>
<evidence type="ECO:0000259" key="3">
    <source>
        <dbReference type="PROSITE" id="PS50076"/>
    </source>
</evidence>
<dbReference type="SUPFAM" id="SSF48452">
    <property type="entry name" value="TPR-like"/>
    <property type="match status" value="1"/>
</dbReference>
<name>A0A7W8M5T9_9FIRM</name>
<dbReference type="InterPro" id="IPR011990">
    <property type="entry name" value="TPR-like_helical_dom_sf"/>
</dbReference>
<dbReference type="SMART" id="SM00271">
    <property type="entry name" value="DnaJ"/>
    <property type="match status" value="1"/>
</dbReference>
<dbReference type="SUPFAM" id="SSF46565">
    <property type="entry name" value="Chaperone J-domain"/>
    <property type="match status" value="1"/>
</dbReference>
<evidence type="ECO:0000256" key="1">
    <source>
        <dbReference type="ARBA" id="ARBA00022705"/>
    </source>
</evidence>